<dbReference type="Pfam" id="PF01116">
    <property type="entry name" value="F_bP_aldolase"/>
    <property type="match status" value="1"/>
</dbReference>
<dbReference type="OrthoDB" id="9803995at2"/>
<feature type="binding site" evidence="2">
    <location>
        <position position="101"/>
    </location>
    <ligand>
        <name>Zn(2+)</name>
        <dbReference type="ChEBI" id="CHEBI:29105"/>
        <label>2</label>
    </ligand>
</feature>
<reference evidence="3 4" key="1">
    <citation type="submission" date="2019-03" db="EMBL/GenBank/DDBJ databases">
        <title>Genomic Encyclopedia of Type Strains, Phase IV (KMG-IV): sequencing the most valuable type-strain genomes for metagenomic binning, comparative biology and taxonomic classification.</title>
        <authorList>
            <person name="Goeker M."/>
        </authorList>
    </citation>
    <scope>NUCLEOTIDE SEQUENCE [LARGE SCALE GENOMIC DNA]</scope>
    <source>
        <strain evidence="3 4">DSM 100556</strain>
    </source>
</reference>
<dbReference type="EMBL" id="SLUO01000002">
    <property type="protein sequence ID" value="TCL60357.1"/>
    <property type="molecule type" value="Genomic_DNA"/>
</dbReference>
<evidence type="ECO:0000256" key="2">
    <source>
        <dbReference type="PIRSR" id="PIRSR001359-3"/>
    </source>
</evidence>
<dbReference type="Gene3D" id="3.20.20.70">
    <property type="entry name" value="Aldolase class I"/>
    <property type="match status" value="1"/>
</dbReference>
<dbReference type="InterPro" id="IPR013785">
    <property type="entry name" value="Aldolase_TIM"/>
</dbReference>
<dbReference type="GO" id="GO:0008270">
    <property type="term" value="F:zinc ion binding"/>
    <property type="evidence" value="ECO:0007669"/>
    <property type="project" value="InterPro"/>
</dbReference>
<gene>
    <name evidence="3" type="ORF">EDD76_10252</name>
</gene>
<evidence type="ECO:0000313" key="4">
    <source>
        <dbReference type="Proteomes" id="UP000295718"/>
    </source>
</evidence>
<keyword evidence="2" id="KW-0862">Zinc</keyword>
<feature type="binding site" evidence="2">
    <location>
        <position position="80"/>
    </location>
    <ligand>
        <name>Zn(2+)</name>
        <dbReference type="ChEBI" id="CHEBI:29105"/>
        <label>1</label>
        <note>catalytic</note>
    </ligand>
</feature>
<proteinExistence type="predicted"/>
<dbReference type="PIRSF" id="PIRSF001359">
    <property type="entry name" value="F_bP_aldolase_II"/>
    <property type="match status" value="1"/>
</dbReference>
<dbReference type="Proteomes" id="UP000295718">
    <property type="component" value="Unassembled WGS sequence"/>
</dbReference>
<dbReference type="STRING" id="1469948.GCA_000732725_00090"/>
<dbReference type="GO" id="GO:0016832">
    <property type="term" value="F:aldehyde-lyase activity"/>
    <property type="evidence" value="ECO:0007669"/>
    <property type="project" value="InterPro"/>
</dbReference>
<feature type="binding site" evidence="2">
    <location>
        <position position="203"/>
    </location>
    <ligand>
        <name>Zn(2+)</name>
        <dbReference type="ChEBI" id="CHEBI:29105"/>
        <label>1</label>
        <note>catalytic</note>
    </ligand>
</feature>
<comment type="cofactor">
    <cofactor evidence="2">
        <name>Zn(2+)</name>
        <dbReference type="ChEBI" id="CHEBI:29105"/>
    </cofactor>
    <text evidence="2">Binds 2 Zn(2+) ions per subunit. One is catalytic and the other provides a structural contribution.</text>
</comment>
<dbReference type="RefSeq" id="WP_031388877.1">
    <property type="nucleotide sequence ID" value="NZ_JPNB01000001.1"/>
</dbReference>
<dbReference type="CDD" id="cd00947">
    <property type="entry name" value="TBP_aldolase_IIB"/>
    <property type="match status" value="1"/>
</dbReference>
<dbReference type="GO" id="GO:0005975">
    <property type="term" value="P:carbohydrate metabolic process"/>
    <property type="evidence" value="ECO:0007669"/>
    <property type="project" value="InterPro"/>
</dbReference>
<sequence length="295" mass="31670">MLVSMAEILKKARKGGYGVPAVAAVNELSARACVAAAEETNSPLIMLCGYGHNPDMDYFGRILNDMATKTYVPVALILDHSATYEEAVKGIRAGFNTIMVDRSKLPYEENIAQVKELVRIAHAAGIGVEAELGHVGVGENYKVDGISALTVPEEAVRYVEETGVDCLAVAIGTAHGVYKGEPKLRFDLLEELAEKVPVPLVLHGGSGTGDANLALACRKGISKVNIANDLFKGAYDKIQEVGMEGNNIYALFPMLELGYKETAKHYMKTFGCAGQAWTGKQYVSTDSIPDINEAK</sequence>
<dbReference type="InterPro" id="IPR000771">
    <property type="entry name" value="FBA_II"/>
</dbReference>
<evidence type="ECO:0000256" key="1">
    <source>
        <dbReference type="PIRSR" id="PIRSR001359-1"/>
    </source>
</evidence>
<feature type="binding site" evidence="2">
    <location>
        <position position="131"/>
    </location>
    <ligand>
        <name>Zn(2+)</name>
        <dbReference type="ChEBI" id="CHEBI:29105"/>
        <label>2</label>
    </ligand>
</feature>
<dbReference type="PANTHER" id="PTHR30304">
    <property type="entry name" value="D-TAGATOSE-1,6-BISPHOSPHATE ALDOLASE"/>
    <property type="match status" value="1"/>
</dbReference>
<dbReference type="InterPro" id="IPR050246">
    <property type="entry name" value="Class_II_FBP_aldolase"/>
</dbReference>
<keyword evidence="2" id="KW-0479">Metal-binding</keyword>
<dbReference type="AlphaFoldDB" id="A0A4V6NGQ7"/>
<accession>A0A4V6NGQ7</accession>
<dbReference type="SUPFAM" id="SSF51569">
    <property type="entry name" value="Aldolase"/>
    <property type="match status" value="1"/>
</dbReference>
<feature type="binding site" evidence="2">
    <location>
        <position position="175"/>
    </location>
    <ligand>
        <name>Zn(2+)</name>
        <dbReference type="ChEBI" id="CHEBI:29105"/>
        <label>1</label>
        <note>catalytic</note>
    </ligand>
</feature>
<dbReference type="PANTHER" id="PTHR30304:SF0">
    <property type="entry name" value="D-TAGATOSE-1,6-BISPHOSPHATE ALDOLASE SUBUNIT GATY-RELATED"/>
    <property type="match status" value="1"/>
</dbReference>
<feature type="active site" description="Proton donor" evidence="1">
    <location>
        <position position="79"/>
    </location>
</feature>
<evidence type="ECO:0000313" key="3">
    <source>
        <dbReference type="EMBL" id="TCL60357.1"/>
    </source>
</evidence>
<name>A0A4V6NGQ7_9FIRM</name>
<protein>
    <submittedName>
        <fullName evidence="3">Fructose-bisphosphate aldolase class II</fullName>
    </submittedName>
</protein>
<comment type="caution">
    <text evidence="3">The sequence shown here is derived from an EMBL/GenBank/DDBJ whole genome shotgun (WGS) entry which is preliminary data.</text>
</comment>
<organism evidence="3 4">
    <name type="scientific">Kineothrix alysoides</name>
    <dbReference type="NCBI Taxonomy" id="1469948"/>
    <lineage>
        <taxon>Bacteria</taxon>
        <taxon>Bacillati</taxon>
        <taxon>Bacillota</taxon>
        <taxon>Clostridia</taxon>
        <taxon>Lachnospirales</taxon>
        <taxon>Lachnospiraceae</taxon>
        <taxon>Kineothrix</taxon>
    </lineage>
</organism>
<keyword evidence="4" id="KW-1185">Reference proteome</keyword>